<keyword evidence="2" id="KW-1185">Reference proteome</keyword>
<dbReference type="InterPro" id="IPR025855">
    <property type="entry name" value="Replic_Relax"/>
</dbReference>
<evidence type="ECO:0000313" key="2">
    <source>
        <dbReference type="Proteomes" id="UP001324634"/>
    </source>
</evidence>
<reference evidence="1 2" key="1">
    <citation type="submission" date="2023-11" db="EMBL/GenBank/DDBJ databases">
        <title>Peredibacter starrii A3.12.</title>
        <authorList>
            <person name="Mitchell R.J."/>
        </authorList>
    </citation>
    <scope>NUCLEOTIDE SEQUENCE [LARGE SCALE GENOMIC DNA]</scope>
    <source>
        <strain evidence="1 2">A3.12</strain>
    </source>
</reference>
<protein>
    <submittedName>
        <fullName evidence="1">Replication-relaxation family protein</fullName>
    </submittedName>
</protein>
<organism evidence="1 2">
    <name type="scientific">Peredibacter starrii</name>
    <dbReference type="NCBI Taxonomy" id="28202"/>
    <lineage>
        <taxon>Bacteria</taxon>
        <taxon>Pseudomonadati</taxon>
        <taxon>Bdellovibrionota</taxon>
        <taxon>Bacteriovoracia</taxon>
        <taxon>Bacteriovoracales</taxon>
        <taxon>Bacteriovoracaceae</taxon>
        <taxon>Peredibacter</taxon>
    </lineage>
</organism>
<dbReference type="Pfam" id="PF13814">
    <property type="entry name" value="Replic_Relax"/>
    <property type="match status" value="1"/>
</dbReference>
<dbReference type="KEGG" id="psti:SOO65_07005"/>
<evidence type="ECO:0000313" key="1">
    <source>
        <dbReference type="EMBL" id="WPU66491.1"/>
    </source>
</evidence>
<dbReference type="Proteomes" id="UP001324634">
    <property type="component" value="Chromosome"/>
</dbReference>
<gene>
    <name evidence="1" type="ORF">SOO65_07005</name>
</gene>
<dbReference type="AlphaFoldDB" id="A0AAX4HTE7"/>
<name>A0AAX4HTE7_9BACT</name>
<dbReference type="EMBL" id="CP139487">
    <property type="protein sequence ID" value="WPU66491.1"/>
    <property type="molecule type" value="Genomic_DNA"/>
</dbReference>
<dbReference type="RefSeq" id="WP_321398752.1">
    <property type="nucleotide sequence ID" value="NZ_CP139487.1"/>
</dbReference>
<proteinExistence type="predicted"/>
<accession>A0AAX4HTE7</accession>
<sequence>MDKRTNINSLHLNYLTPLHKWRVMDVNSLRKECLRAPNYHNFCRVIRKLEKDKILEAYRDPYSRKKFVFLGPSGERLLSLKDNPTAISNETVIHDLRVSEITHRLYDSGLVDDVELEHEINDKRNFRTIYKIIPDAILHLEKNGHMYKIAFELELNRKSNSRITEKMKQYEDSTFYNYAMYLFPTEKMMETYMKEAEKELGSTSMSKFMFFCHPELSSGIHKPSEIKGVLQGKKITLDDVLRRN</sequence>